<proteinExistence type="predicted"/>
<organism evidence="1 2">
    <name type="scientific">Shewanella eurypsychrophilus</name>
    <dbReference type="NCBI Taxonomy" id="2593656"/>
    <lineage>
        <taxon>Bacteria</taxon>
        <taxon>Pseudomonadati</taxon>
        <taxon>Pseudomonadota</taxon>
        <taxon>Gammaproteobacteria</taxon>
        <taxon>Alteromonadales</taxon>
        <taxon>Shewanellaceae</taxon>
        <taxon>Shewanella</taxon>
    </lineage>
</organism>
<protein>
    <submittedName>
        <fullName evidence="1">Uncharacterized protein</fullName>
    </submittedName>
</protein>
<evidence type="ECO:0000313" key="1">
    <source>
        <dbReference type="EMBL" id="QPG59471.1"/>
    </source>
</evidence>
<dbReference type="Proteomes" id="UP000316416">
    <property type="component" value="Chromosome"/>
</dbReference>
<dbReference type="EMBL" id="CP045503">
    <property type="protein sequence ID" value="QPG59471.1"/>
    <property type="molecule type" value="Genomic_DNA"/>
</dbReference>
<gene>
    <name evidence="1" type="ORF">FM038_020340</name>
</gene>
<sequence>MITLDHHPTLVLTTYQSQPNSSPYAQLISTYISHAKVALLMVGMGGQSTNLIPRCWEHGVALYRTIFRDSLH</sequence>
<keyword evidence="2" id="KW-1185">Reference proteome</keyword>
<evidence type="ECO:0000313" key="2">
    <source>
        <dbReference type="Proteomes" id="UP000316416"/>
    </source>
</evidence>
<name>A0ABX6V9Y6_9GAMM</name>
<accession>A0ABX6V9Y6</accession>
<reference evidence="1" key="1">
    <citation type="submission" date="2021-07" db="EMBL/GenBank/DDBJ databases">
        <title>Shewanella sp. YLB-07 whole genome sequence.</title>
        <authorList>
            <person name="Yu L."/>
        </authorList>
    </citation>
    <scope>NUCLEOTIDE SEQUENCE</scope>
    <source>
        <strain evidence="1">YLB-08</strain>
    </source>
</reference>